<dbReference type="Proteomes" id="UP000078561">
    <property type="component" value="Unassembled WGS sequence"/>
</dbReference>
<gene>
    <name evidence="2" type="primary">ABSGL_00777.1 scaffold 958</name>
</gene>
<dbReference type="EMBL" id="LT550334">
    <property type="protein sequence ID" value="SAL95448.1"/>
    <property type="molecule type" value="Genomic_DNA"/>
</dbReference>
<proteinExistence type="predicted"/>
<reference evidence="2" key="1">
    <citation type="submission" date="2016-04" db="EMBL/GenBank/DDBJ databases">
        <authorList>
            <person name="Evans L.H."/>
            <person name="Alamgir A."/>
            <person name="Owens N."/>
            <person name="Weber N.D."/>
            <person name="Virtaneva K."/>
            <person name="Barbian K."/>
            <person name="Babar A."/>
            <person name="Rosenke K."/>
        </authorList>
    </citation>
    <scope>NUCLEOTIDE SEQUENCE [LARGE SCALE GENOMIC DNA]</scope>
    <source>
        <strain evidence="2">CBS 101.48</strain>
    </source>
</reference>
<dbReference type="InParanoid" id="A0A163LQ89"/>
<accession>A0A163LQ89</accession>
<feature type="compositionally biased region" description="Basic residues" evidence="1">
    <location>
        <begin position="1"/>
        <end position="15"/>
    </location>
</feature>
<dbReference type="AlphaFoldDB" id="A0A163LQ89"/>
<evidence type="ECO:0000256" key="1">
    <source>
        <dbReference type="SAM" id="MobiDB-lite"/>
    </source>
</evidence>
<sequence>MPPKSTHSKHRKASNYKRNSVRGSPEIPETHVEGASPVASSSTPLAAASASVASSVGDLGAAPSFGCGNDQPTASDIFDSIGAALVARHNHAVAIRGKRSVALCGELRLLTEEEEEQHQRKFDAYLSHHQQQSTFLDNADQTTRFYFACVEFYNVIDKLAGCPSYKRQRLQRSYDEWKAKVDDLELATGLAIPSVNDPILNEPRNNLAMTKVKDCLLSLRYALLAYKFNETKVYSGHIGTAMTVQLKESMRKQMKTITKNLKAYNEAAAACQAFYVFRHATYNVIKNVDGDFWADGMALGGDSRTYKDMQAFLLYQRAKEEVAMLKDEATTLIAAGRSLITKLW</sequence>
<protein>
    <submittedName>
        <fullName evidence="2">Uncharacterized protein</fullName>
    </submittedName>
</protein>
<keyword evidence="3" id="KW-1185">Reference proteome</keyword>
<organism evidence="2">
    <name type="scientific">Absidia glauca</name>
    <name type="common">Pin mould</name>
    <dbReference type="NCBI Taxonomy" id="4829"/>
    <lineage>
        <taxon>Eukaryota</taxon>
        <taxon>Fungi</taxon>
        <taxon>Fungi incertae sedis</taxon>
        <taxon>Mucoromycota</taxon>
        <taxon>Mucoromycotina</taxon>
        <taxon>Mucoromycetes</taxon>
        <taxon>Mucorales</taxon>
        <taxon>Cunninghamellaceae</taxon>
        <taxon>Absidia</taxon>
    </lineage>
</organism>
<feature type="region of interest" description="Disordered" evidence="1">
    <location>
        <begin position="1"/>
        <end position="42"/>
    </location>
</feature>
<evidence type="ECO:0000313" key="3">
    <source>
        <dbReference type="Proteomes" id="UP000078561"/>
    </source>
</evidence>
<evidence type="ECO:0000313" key="2">
    <source>
        <dbReference type="EMBL" id="SAL95448.1"/>
    </source>
</evidence>
<name>A0A163LQ89_ABSGL</name>